<keyword evidence="3" id="KW-1185">Reference proteome</keyword>
<dbReference type="KEGG" id="tpol:Mal48_32050"/>
<dbReference type="InterPro" id="IPR027802">
    <property type="entry name" value="Multi-ubiquitin_dom"/>
</dbReference>
<dbReference type="EMBL" id="CP036267">
    <property type="protein sequence ID" value="QDT33948.1"/>
    <property type="molecule type" value="Genomic_DNA"/>
</dbReference>
<feature type="domain" description="Multi-ubiquitin" evidence="1">
    <location>
        <begin position="36"/>
        <end position="102"/>
    </location>
</feature>
<accession>A0A517QQS5</accession>
<sequence>MSEHQTAEVDDDNVVDLLDVEECGKAGRKPPKARRYRIRIDKERYVVEVPEMTGRALLVLAGKTPPEQFTISQKLRGGQTETIGLDDVADFTRRGVERFMTLPLDQTEG</sequence>
<reference evidence="2 3" key="1">
    <citation type="submission" date="2019-02" db="EMBL/GenBank/DDBJ databases">
        <title>Deep-cultivation of Planctomycetes and their phenomic and genomic characterization uncovers novel biology.</title>
        <authorList>
            <person name="Wiegand S."/>
            <person name="Jogler M."/>
            <person name="Boedeker C."/>
            <person name="Pinto D."/>
            <person name="Vollmers J."/>
            <person name="Rivas-Marin E."/>
            <person name="Kohn T."/>
            <person name="Peeters S.H."/>
            <person name="Heuer A."/>
            <person name="Rast P."/>
            <person name="Oberbeckmann S."/>
            <person name="Bunk B."/>
            <person name="Jeske O."/>
            <person name="Meyerdierks A."/>
            <person name="Storesund J.E."/>
            <person name="Kallscheuer N."/>
            <person name="Luecker S."/>
            <person name="Lage O.M."/>
            <person name="Pohl T."/>
            <person name="Merkel B.J."/>
            <person name="Hornburger P."/>
            <person name="Mueller R.-W."/>
            <person name="Bruemmer F."/>
            <person name="Labrenz M."/>
            <person name="Spormann A.M."/>
            <person name="Op den Camp H."/>
            <person name="Overmann J."/>
            <person name="Amann R."/>
            <person name="Jetten M.S.M."/>
            <person name="Mascher T."/>
            <person name="Medema M.H."/>
            <person name="Devos D.P."/>
            <person name="Kaster A.-K."/>
            <person name="Ovreas L."/>
            <person name="Rohde M."/>
            <person name="Galperin M.Y."/>
            <person name="Jogler C."/>
        </authorList>
    </citation>
    <scope>NUCLEOTIDE SEQUENCE [LARGE SCALE GENOMIC DNA]</scope>
    <source>
        <strain evidence="2 3">Mal48</strain>
    </source>
</reference>
<dbReference type="Proteomes" id="UP000315724">
    <property type="component" value="Chromosome"/>
</dbReference>
<name>A0A517QQS5_9PLAN</name>
<organism evidence="2 3">
    <name type="scientific">Thalassoglobus polymorphus</name>
    <dbReference type="NCBI Taxonomy" id="2527994"/>
    <lineage>
        <taxon>Bacteria</taxon>
        <taxon>Pseudomonadati</taxon>
        <taxon>Planctomycetota</taxon>
        <taxon>Planctomycetia</taxon>
        <taxon>Planctomycetales</taxon>
        <taxon>Planctomycetaceae</taxon>
        <taxon>Thalassoglobus</taxon>
    </lineage>
</organism>
<gene>
    <name evidence="2" type="ORF">Mal48_32050</name>
</gene>
<dbReference type="AlphaFoldDB" id="A0A517QQS5"/>
<dbReference type="OrthoDB" id="7445930at2"/>
<dbReference type="Pfam" id="PF14452">
    <property type="entry name" value="Multi_ubiq"/>
    <property type="match status" value="1"/>
</dbReference>
<proteinExistence type="predicted"/>
<evidence type="ECO:0000259" key="1">
    <source>
        <dbReference type="Pfam" id="PF14452"/>
    </source>
</evidence>
<dbReference type="RefSeq" id="WP_145201083.1">
    <property type="nucleotide sequence ID" value="NZ_CP036267.1"/>
</dbReference>
<evidence type="ECO:0000313" key="2">
    <source>
        <dbReference type="EMBL" id="QDT33948.1"/>
    </source>
</evidence>
<protein>
    <recommendedName>
        <fullName evidence="1">Multi-ubiquitin domain-containing protein</fullName>
    </recommendedName>
</protein>
<evidence type="ECO:0000313" key="3">
    <source>
        <dbReference type="Proteomes" id="UP000315724"/>
    </source>
</evidence>